<keyword evidence="2" id="KW-1185">Reference proteome</keyword>
<proteinExistence type="predicted"/>
<sequence>MSFQSPSSKESFVPSSINNWIFSLHGFQCLFKLLQKDGFKYLFPRRLNQDPLEIFFVGIGNHGELGTLILHAVPLFLPLDSYYVTALDTLKHFITKDEEVPFLPPDAPKPGYLFGSSSNKSVFGECGVTYITGYVAKK</sequence>
<accession>A0A8K0D401</accession>
<dbReference type="EMBL" id="VTPC01004086">
    <property type="protein sequence ID" value="KAF2897529.1"/>
    <property type="molecule type" value="Genomic_DNA"/>
</dbReference>
<evidence type="ECO:0000313" key="1">
    <source>
        <dbReference type="EMBL" id="KAF2897529.1"/>
    </source>
</evidence>
<gene>
    <name evidence="1" type="ORF">ILUMI_08644</name>
</gene>
<reference evidence="1" key="1">
    <citation type="submission" date="2019-08" db="EMBL/GenBank/DDBJ databases">
        <title>The genome of the North American firefly Photinus pyralis.</title>
        <authorList>
            <consortium name="Photinus pyralis genome working group"/>
            <person name="Fallon T.R."/>
            <person name="Sander Lower S.E."/>
            <person name="Weng J.-K."/>
        </authorList>
    </citation>
    <scope>NUCLEOTIDE SEQUENCE</scope>
    <source>
        <strain evidence="1">TRF0915ILg1</strain>
        <tissue evidence="1">Whole body</tissue>
    </source>
</reference>
<dbReference type="Proteomes" id="UP000801492">
    <property type="component" value="Unassembled WGS sequence"/>
</dbReference>
<comment type="caution">
    <text evidence="1">The sequence shown here is derived from an EMBL/GenBank/DDBJ whole genome shotgun (WGS) entry which is preliminary data.</text>
</comment>
<dbReference type="OrthoDB" id="7440550at2759"/>
<organism evidence="1 2">
    <name type="scientific">Ignelater luminosus</name>
    <name type="common">Cucubano</name>
    <name type="synonym">Pyrophorus luminosus</name>
    <dbReference type="NCBI Taxonomy" id="2038154"/>
    <lineage>
        <taxon>Eukaryota</taxon>
        <taxon>Metazoa</taxon>
        <taxon>Ecdysozoa</taxon>
        <taxon>Arthropoda</taxon>
        <taxon>Hexapoda</taxon>
        <taxon>Insecta</taxon>
        <taxon>Pterygota</taxon>
        <taxon>Neoptera</taxon>
        <taxon>Endopterygota</taxon>
        <taxon>Coleoptera</taxon>
        <taxon>Polyphaga</taxon>
        <taxon>Elateriformia</taxon>
        <taxon>Elateroidea</taxon>
        <taxon>Elateridae</taxon>
        <taxon>Agrypninae</taxon>
        <taxon>Pyrophorini</taxon>
        <taxon>Ignelater</taxon>
    </lineage>
</organism>
<dbReference type="AlphaFoldDB" id="A0A8K0D401"/>
<feature type="non-terminal residue" evidence="1">
    <location>
        <position position="1"/>
    </location>
</feature>
<evidence type="ECO:0000313" key="2">
    <source>
        <dbReference type="Proteomes" id="UP000801492"/>
    </source>
</evidence>
<protein>
    <submittedName>
        <fullName evidence="1">Uncharacterized protein</fullName>
    </submittedName>
</protein>
<name>A0A8K0D401_IGNLU</name>